<comment type="caution">
    <text evidence="18">The sequence shown here is derived from an EMBL/GenBank/DDBJ whole genome shotgun (WGS) entry which is preliminary data.</text>
</comment>
<evidence type="ECO:0000259" key="17">
    <source>
        <dbReference type="Pfam" id="PF17942"/>
    </source>
</evidence>
<dbReference type="EMBL" id="JBBNAF010000010">
    <property type="protein sequence ID" value="KAK9108546.1"/>
    <property type="molecule type" value="Genomic_DNA"/>
</dbReference>
<keyword evidence="8" id="KW-0378">Hydrolase</keyword>
<comment type="similarity">
    <text evidence="2">Belongs to the MORC ATPase protein family.</text>
</comment>
<dbReference type="Pfam" id="PF17942">
    <property type="entry name" value="Morc6_S5"/>
    <property type="match status" value="1"/>
</dbReference>
<comment type="subcellular location">
    <subcellularLocation>
        <location evidence="1">Nucleus</location>
    </subcellularLocation>
</comment>
<dbReference type="GO" id="GO:0005634">
    <property type="term" value="C:nucleus"/>
    <property type="evidence" value="ECO:0007669"/>
    <property type="project" value="UniProtKB-SubCell"/>
</dbReference>
<dbReference type="Gene3D" id="3.30.565.10">
    <property type="entry name" value="Histidine kinase-like ATPase, C-terminal domain"/>
    <property type="match status" value="1"/>
</dbReference>
<evidence type="ECO:0000313" key="18">
    <source>
        <dbReference type="EMBL" id="KAK9108546.1"/>
    </source>
</evidence>
<keyword evidence="5" id="KW-0547">Nucleotide-binding</keyword>
<evidence type="ECO:0000256" key="12">
    <source>
        <dbReference type="ARBA" id="ARBA00023158"/>
    </source>
</evidence>
<dbReference type="GO" id="GO:0031349">
    <property type="term" value="P:positive regulation of defense response"/>
    <property type="evidence" value="ECO:0007669"/>
    <property type="project" value="UniProtKB-ARBA"/>
</dbReference>
<keyword evidence="9" id="KW-0067">ATP-binding</keyword>
<dbReference type="GO" id="GO:0004519">
    <property type="term" value="F:endonuclease activity"/>
    <property type="evidence" value="ECO:0007669"/>
    <property type="project" value="UniProtKB-KW"/>
</dbReference>
<dbReference type="InterPro" id="IPR040361">
    <property type="entry name" value="TPD1"/>
</dbReference>
<keyword evidence="6" id="KW-0255">Endonuclease</keyword>
<sequence length="1080" mass="121233">MDAAVKEERIEPIESASALAVKEEKALTGSSTKIAPLIDLSSSDSDLDDSDDSDEDDPSTAKKKRRRLDGLGIVLPLGFLDPLPPPEPLNRVAPPPPNRVAPPRKSPSLEVFQGCKQFWKAGDFDDSPSVDSSSFSSTVGMDHVRVHPKFLHSNATSHKWALGAVAELLDNALDEACNGATFVNVDMLHNMKDGSKMLLIEDNGGGMDPDKMRQCMSLGYSAKSKLANTIGQYGNGFKTSTMRLGADVIVFSRCRGKDGKSLSCITQSIGMLSLTFLKGTKKEDIVVPMVDYEKGVSCWKKLMRSSPDDWNRNLETILYWSPYSSEMDLLGQFDLLNEKGTRIIIYNLWDNDQGELELDFETDKHDIQFRGANRDEKKIEMAKKFPHSRHFLTYYHSLRSYASILYLRLPTAFRIVLRGKDVEHHNIINDMMVTQEITYKPQPGVDGIPRDQNMVAIVTIGFVKDAKDHIDVQGFNVYHKNRLIKPFWRVWNATGSDGRGVIGVLEANFVEPAHDKQGFERTIVLSRLEARLVQMQKTFWHLNCHKIGYAPRNSKAKQLVALLDGSATNGRPSVSVSKKVSNYLAKAFENSESSRQLNKEQSRRHVDVDRTNHRNKSCSSSASAQGDSDCDMEHTYQNSVPYNDTCKVSPAPRHSSRRDSPHSRQSNSYKSDNSGVGVGGASNGRADQSVIRGQQKAAEVASCRNANAFSSFVSPELDQLKIENLELRERIKKMEESLLLRLEFETVAKVPNGDVADLKNSDEFRLKVENIELKASLKKMEQSFQNKLQFERDRCTSLEAQANEVRGKMAEISKEQEVLCDIFSEERNQKDAEIENLRKKLKDASNTIQRLLEKVRSLEKMKSPNDRSEHSERSDFGISLQDVQNSIEIEYHCARERFYFLQRRFVLRTFADFEALLFPRAGSEVETLGDDDDDELFTAIDLTYLCGVFFSASNGCRLFRYHRKLLETGKVEPSRAGIEAKCTTDDIVVNQGPTTPLPSGIPTYTVQISNVCDTGCDISRIHLTCGWFSSARLINPAIFHRIDYDDCLVNGGHPLRNGDTISFAYANSFSYPLSVLSVSC</sequence>
<dbReference type="GO" id="GO:0016887">
    <property type="term" value="F:ATP hydrolysis activity"/>
    <property type="evidence" value="ECO:0007669"/>
    <property type="project" value="InterPro"/>
</dbReference>
<keyword evidence="4" id="KW-0732">Signal</keyword>
<dbReference type="Pfam" id="PF24068">
    <property type="entry name" value="TPD1_C"/>
    <property type="match status" value="1"/>
</dbReference>
<evidence type="ECO:0000256" key="7">
    <source>
        <dbReference type="ARBA" id="ARBA00022763"/>
    </source>
</evidence>
<evidence type="ECO:0000256" key="13">
    <source>
        <dbReference type="ARBA" id="ARBA00023204"/>
    </source>
</evidence>
<dbReference type="GO" id="GO:0031047">
    <property type="term" value="P:regulatory ncRNA-mediated gene silencing"/>
    <property type="evidence" value="ECO:0007669"/>
    <property type="project" value="UniProtKB-KW"/>
</dbReference>
<dbReference type="PANTHER" id="PTHR23336">
    <property type="entry name" value="ZINC FINGER CW-TYPE COILED-COIL DOMAIN PROTEIN 3"/>
    <property type="match status" value="1"/>
</dbReference>
<feature type="compositionally biased region" description="Pro residues" evidence="16">
    <location>
        <begin position="84"/>
        <end position="100"/>
    </location>
</feature>
<dbReference type="GO" id="GO:0006281">
    <property type="term" value="P:DNA repair"/>
    <property type="evidence" value="ECO:0007669"/>
    <property type="project" value="UniProtKB-KW"/>
</dbReference>
<keyword evidence="19" id="KW-1185">Reference proteome</keyword>
<evidence type="ECO:0000256" key="11">
    <source>
        <dbReference type="ARBA" id="ARBA00023054"/>
    </source>
</evidence>
<dbReference type="Pfam" id="PF13589">
    <property type="entry name" value="HATPase_c_3"/>
    <property type="match status" value="1"/>
</dbReference>
<evidence type="ECO:0000313" key="19">
    <source>
        <dbReference type="Proteomes" id="UP001420932"/>
    </source>
</evidence>
<keyword evidence="14" id="KW-0539">Nucleus</keyword>
<evidence type="ECO:0000256" key="1">
    <source>
        <dbReference type="ARBA" id="ARBA00004123"/>
    </source>
</evidence>
<name>A0AAP0I4K3_9MAGN</name>
<organism evidence="18 19">
    <name type="scientific">Stephania yunnanensis</name>
    <dbReference type="NCBI Taxonomy" id="152371"/>
    <lineage>
        <taxon>Eukaryota</taxon>
        <taxon>Viridiplantae</taxon>
        <taxon>Streptophyta</taxon>
        <taxon>Embryophyta</taxon>
        <taxon>Tracheophyta</taxon>
        <taxon>Spermatophyta</taxon>
        <taxon>Magnoliopsida</taxon>
        <taxon>Ranunculales</taxon>
        <taxon>Menispermaceae</taxon>
        <taxon>Menispermoideae</taxon>
        <taxon>Cissampelideae</taxon>
        <taxon>Stephania</taxon>
    </lineage>
</organism>
<evidence type="ECO:0000256" key="14">
    <source>
        <dbReference type="ARBA" id="ARBA00023242"/>
    </source>
</evidence>
<dbReference type="GO" id="GO:0005524">
    <property type="term" value="F:ATP binding"/>
    <property type="evidence" value="ECO:0007669"/>
    <property type="project" value="UniProtKB-KW"/>
</dbReference>
<evidence type="ECO:0000256" key="15">
    <source>
        <dbReference type="SAM" id="Coils"/>
    </source>
</evidence>
<evidence type="ECO:0000256" key="8">
    <source>
        <dbReference type="ARBA" id="ARBA00022801"/>
    </source>
</evidence>
<protein>
    <recommendedName>
        <fullName evidence="17">Morc S5 domain-containing protein</fullName>
    </recommendedName>
</protein>
<reference evidence="18 19" key="1">
    <citation type="submission" date="2024-01" db="EMBL/GenBank/DDBJ databases">
        <title>Genome assemblies of Stephania.</title>
        <authorList>
            <person name="Yang L."/>
        </authorList>
    </citation>
    <scope>NUCLEOTIDE SEQUENCE [LARGE SCALE GENOMIC DNA]</scope>
    <source>
        <strain evidence="18">YNDBR</strain>
        <tissue evidence="18">Leaf</tissue>
    </source>
</reference>
<dbReference type="FunFam" id="3.30.565.10:FF:000075">
    <property type="entry name" value="MORC family CW-type zinc finger protein 4"/>
    <property type="match status" value="1"/>
</dbReference>
<dbReference type="GO" id="GO:0006325">
    <property type="term" value="P:chromatin organization"/>
    <property type="evidence" value="ECO:0007669"/>
    <property type="project" value="UniProtKB-KW"/>
</dbReference>
<dbReference type="SUPFAM" id="SSF55874">
    <property type="entry name" value="ATPase domain of HSP90 chaperone/DNA topoisomerase II/histidine kinase"/>
    <property type="match status" value="1"/>
</dbReference>
<feature type="region of interest" description="Disordered" evidence="16">
    <location>
        <begin position="590"/>
        <end position="685"/>
    </location>
</feature>
<feature type="compositionally biased region" description="Low complexity" evidence="16">
    <location>
        <begin position="617"/>
        <end position="627"/>
    </location>
</feature>
<dbReference type="AlphaFoldDB" id="A0AAP0I4K3"/>
<feature type="region of interest" description="Disordered" evidence="16">
    <location>
        <begin position="25"/>
        <end position="66"/>
    </location>
</feature>
<accession>A0AAP0I4K3</accession>
<dbReference type="PANTHER" id="PTHR23336:SF80">
    <property type="entry name" value="PROTEIN MICRORCHIDIA 7-LIKE"/>
    <property type="match status" value="1"/>
</dbReference>
<keyword evidence="12" id="KW-0943">RNA-mediated gene silencing</keyword>
<keyword evidence="3" id="KW-0540">Nuclease</keyword>
<feature type="compositionally biased region" description="Basic and acidic residues" evidence="16">
    <location>
        <begin position="597"/>
        <end position="612"/>
    </location>
</feature>
<evidence type="ECO:0000256" key="6">
    <source>
        <dbReference type="ARBA" id="ARBA00022759"/>
    </source>
</evidence>
<keyword evidence="13" id="KW-0234">DNA repair</keyword>
<feature type="domain" description="Morc S5" evidence="17">
    <location>
        <begin position="396"/>
        <end position="540"/>
    </location>
</feature>
<evidence type="ECO:0000256" key="5">
    <source>
        <dbReference type="ARBA" id="ARBA00022741"/>
    </source>
</evidence>
<keyword evidence="10" id="KW-0156">Chromatin regulator</keyword>
<evidence type="ECO:0000256" key="9">
    <source>
        <dbReference type="ARBA" id="ARBA00022840"/>
    </source>
</evidence>
<proteinExistence type="inferred from homology"/>
<evidence type="ECO:0000256" key="4">
    <source>
        <dbReference type="ARBA" id="ARBA00022729"/>
    </source>
</evidence>
<feature type="coiled-coil region" evidence="15">
    <location>
        <begin position="795"/>
        <end position="861"/>
    </location>
</feature>
<evidence type="ECO:0000256" key="2">
    <source>
        <dbReference type="ARBA" id="ARBA00007845"/>
    </source>
</evidence>
<keyword evidence="11 15" id="KW-0175">Coiled coil</keyword>
<dbReference type="InterPro" id="IPR045261">
    <property type="entry name" value="MORC_ATPase"/>
</dbReference>
<evidence type="ECO:0000256" key="16">
    <source>
        <dbReference type="SAM" id="MobiDB-lite"/>
    </source>
</evidence>
<evidence type="ECO:0000256" key="3">
    <source>
        <dbReference type="ARBA" id="ARBA00022722"/>
    </source>
</evidence>
<dbReference type="InterPro" id="IPR041006">
    <property type="entry name" value="Morc_S5"/>
</dbReference>
<gene>
    <name evidence="18" type="ORF">Syun_024557</name>
</gene>
<dbReference type="InterPro" id="IPR036890">
    <property type="entry name" value="HATPase_C_sf"/>
</dbReference>
<evidence type="ECO:0000256" key="10">
    <source>
        <dbReference type="ARBA" id="ARBA00022853"/>
    </source>
</evidence>
<keyword evidence="7" id="KW-0227">DNA damage</keyword>
<dbReference type="Proteomes" id="UP001420932">
    <property type="component" value="Unassembled WGS sequence"/>
</dbReference>
<feature type="compositionally biased region" description="Acidic residues" evidence="16">
    <location>
        <begin position="45"/>
        <end position="58"/>
    </location>
</feature>
<feature type="region of interest" description="Disordered" evidence="16">
    <location>
        <begin position="84"/>
        <end position="106"/>
    </location>
</feature>